<name>A0A0J6VH62_9MYCO</name>
<dbReference type="InterPro" id="IPR052016">
    <property type="entry name" value="Bact_Sigma-Reg"/>
</dbReference>
<proteinExistence type="predicted"/>
<dbReference type="SUPFAM" id="SSF81606">
    <property type="entry name" value="PP2C-like"/>
    <property type="match status" value="1"/>
</dbReference>
<dbReference type="Proteomes" id="UP000036313">
    <property type="component" value="Unassembled WGS sequence"/>
</dbReference>
<reference evidence="4 5" key="1">
    <citation type="journal article" date="2015" name="Genome Biol. Evol.">
        <title>Characterization of Three Mycobacterium spp. with Potential Use in Bioremediation by Genome Sequencing and Comparative Genomics.</title>
        <authorList>
            <person name="Das S."/>
            <person name="Pettersson B.M."/>
            <person name="Behra P.R."/>
            <person name="Ramesh M."/>
            <person name="Dasgupta S."/>
            <person name="Bhattacharya A."/>
            <person name="Kirsebom L.A."/>
        </authorList>
    </citation>
    <scope>NUCLEOTIDE SEQUENCE [LARGE SCALE GENOMIC DNA]</scope>
    <source>
        <strain evidence="4 5">DSM 44075</strain>
    </source>
</reference>
<evidence type="ECO:0000313" key="4">
    <source>
        <dbReference type="EMBL" id="KMO69589.1"/>
    </source>
</evidence>
<dbReference type="AlphaFoldDB" id="A0A0J6VH62"/>
<dbReference type="InterPro" id="IPR003018">
    <property type="entry name" value="GAF"/>
</dbReference>
<dbReference type="EMBL" id="JYNU01000057">
    <property type="protein sequence ID" value="KMO69589.1"/>
    <property type="molecule type" value="Genomic_DNA"/>
</dbReference>
<dbReference type="InterPro" id="IPR036457">
    <property type="entry name" value="PPM-type-like_dom_sf"/>
</dbReference>
<dbReference type="PANTHER" id="PTHR43156:SF2">
    <property type="entry name" value="STAGE II SPORULATION PROTEIN E"/>
    <property type="match status" value="1"/>
</dbReference>
<dbReference type="PATRIC" id="fig|1807.14.peg.5053"/>
<dbReference type="SMART" id="SM00331">
    <property type="entry name" value="PP2C_SIG"/>
    <property type="match status" value="1"/>
</dbReference>
<evidence type="ECO:0000259" key="3">
    <source>
        <dbReference type="SMART" id="SM00331"/>
    </source>
</evidence>
<dbReference type="SUPFAM" id="SSF55781">
    <property type="entry name" value="GAF domain-like"/>
    <property type="match status" value="1"/>
</dbReference>
<dbReference type="GO" id="GO:0016791">
    <property type="term" value="F:phosphatase activity"/>
    <property type="evidence" value="ECO:0007669"/>
    <property type="project" value="TreeGrafter"/>
</dbReference>
<dbReference type="Gene3D" id="3.60.40.10">
    <property type="entry name" value="PPM-type phosphatase domain"/>
    <property type="match status" value="1"/>
</dbReference>
<dbReference type="InterPro" id="IPR029016">
    <property type="entry name" value="GAF-like_dom_sf"/>
</dbReference>
<dbReference type="Pfam" id="PF07228">
    <property type="entry name" value="SpoIIE"/>
    <property type="match status" value="1"/>
</dbReference>
<dbReference type="Gene3D" id="3.30.450.40">
    <property type="match status" value="1"/>
</dbReference>
<dbReference type="EC" id="3.1.3.3" evidence="4"/>
<dbReference type="SMART" id="SM00065">
    <property type="entry name" value="GAF"/>
    <property type="match status" value="1"/>
</dbReference>
<evidence type="ECO:0000259" key="2">
    <source>
        <dbReference type="SMART" id="SM00065"/>
    </source>
</evidence>
<evidence type="ECO:0000313" key="5">
    <source>
        <dbReference type="Proteomes" id="UP000036313"/>
    </source>
</evidence>
<sequence>MRENATPDLAVGVITEPATETAVAEPSWDDIPHPVIVVDADGMVCATSPAALAIFPTAHPGTALLDCTPTWLSAAHLERSPSTAGDVAGHEIEARPTTLSAGAVAWWLFADSEQALLRAQEAVSRERDRAAFLDEASTELMASLNVERCMEATVRMAARHLADAAVVVAPGTRRQISLVCAGPDGAVVQRTIAGGPELVAGLAEALRGFPPVPSRWIDPATVPEWLIPEGFSGPVGSVVITPLPGHGVPAGALVLLRQTSQMAFSDGEEVFARLFAARAGTALSAARLYGEQAAITRTLMRDLLPPQLHRFHGIELAGGYRASEDDHLISGDFYDVHPAVNPEDETLVVLGDVCDKGLEAALVTGKIRNTLQALAPLADDHAGVLRLLNSALLSAEHTKFATLVLASVCRRDGQVALRLTSAGHLAPLIVRADGRVEEADTRGTLVGALPDIRSSTFETALAPGETCLLFTDGVTEAHGGPTGAEMFGEPRLTAALRECAGMPAEAVVERIMMLTSQWVKGRPHDDIAVVAITSPRRTHLSAVDGHTAGRYTASA</sequence>
<accession>A0A0J6VH62</accession>
<gene>
    <name evidence="4" type="primary">rsbU_2</name>
    <name evidence="4" type="ORF">MOBUDSM44075_05015</name>
</gene>
<comment type="caution">
    <text evidence="4">The sequence shown here is derived from an EMBL/GenBank/DDBJ whole genome shotgun (WGS) entry which is preliminary data.</text>
</comment>
<feature type="domain" description="GAF" evidence="2">
    <location>
        <begin position="128"/>
        <end position="293"/>
    </location>
</feature>
<dbReference type="InterPro" id="IPR001932">
    <property type="entry name" value="PPM-type_phosphatase-like_dom"/>
</dbReference>
<keyword evidence="1 4" id="KW-0378">Hydrolase</keyword>
<dbReference type="PANTHER" id="PTHR43156">
    <property type="entry name" value="STAGE II SPORULATION PROTEIN E-RELATED"/>
    <property type="match status" value="1"/>
</dbReference>
<protein>
    <submittedName>
        <fullName evidence="4">Phosphoserine phosphatase RsbU</fullName>
        <ecNumber evidence="4">3.1.3.3</ecNumber>
    </submittedName>
</protein>
<organism evidence="4 5">
    <name type="scientific">Mycolicibacterium obuense</name>
    <dbReference type="NCBI Taxonomy" id="1807"/>
    <lineage>
        <taxon>Bacteria</taxon>
        <taxon>Bacillati</taxon>
        <taxon>Actinomycetota</taxon>
        <taxon>Actinomycetes</taxon>
        <taxon>Mycobacteriales</taxon>
        <taxon>Mycobacteriaceae</taxon>
        <taxon>Mycolicibacterium</taxon>
    </lineage>
</organism>
<evidence type="ECO:0000256" key="1">
    <source>
        <dbReference type="ARBA" id="ARBA00022801"/>
    </source>
</evidence>
<feature type="domain" description="PPM-type phosphatase" evidence="3">
    <location>
        <begin position="311"/>
        <end position="534"/>
    </location>
</feature>